<sequence>MIFTHPRLVLDGRTFLPVTSSDSTFPWKTVWSLRLVAQSWVPARCLTDGLH</sequence>
<dbReference type="EMBL" id="BK015040">
    <property type="protein sequence ID" value="DAD88387.1"/>
    <property type="molecule type" value="Genomic_DNA"/>
</dbReference>
<protein>
    <submittedName>
        <fullName evidence="1">Uncharacterized protein</fullName>
    </submittedName>
</protein>
<evidence type="ECO:0000313" key="1">
    <source>
        <dbReference type="EMBL" id="DAD88387.1"/>
    </source>
</evidence>
<proteinExistence type="predicted"/>
<organism evidence="1">
    <name type="scientific">Siphoviridae sp. ctLfk13</name>
    <dbReference type="NCBI Taxonomy" id="2826251"/>
    <lineage>
        <taxon>Viruses</taxon>
        <taxon>Duplodnaviria</taxon>
        <taxon>Heunggongvirae</taxon>
        <taxon>Uroviricota</taxon>
        <taxon>Caudoviricetes</taxon>
    </lineage>
</organism>
<name>A0A8S5N2M0_9CAUD</name>
<reference evidence="1" key="1">
    <citation type="journal article" date="2021" name="Proc. Natl. Acad. Sci. U.S.A.">
        <title>A Catalog of Tens of Thousands of Viruses from Human Metagenomes Reveals Hidden Associations with Chronic Diseases.</title>
        <authorList>
            <person name="Tisza M.J."/>
            <person name="Buck C.B."/>
        </authorList>
    </citation>
    <scope>NUCLEOTIDE SEQUENCE</scope>
    <source>
        <strain evidence="1">CtLfk13</strain>
    </source>
</reference>
<accession>A0A8S5N2M0</accession>